<evidence type="ECO:0000313" key="2">
    <source>
        <dbReference type="EMBL" id="RDU21875.1"/>
    </source>
</evidence>
<dbReference type="CDD" id="cd03786">
    <property type="entry name" value="GTB_UDP-GlcNAc_2-Epimerase"/>
    <property type="match status" value="1"/>
</dbReference>
<dbReference type="RefSeq" id="WP_115483607.1">
    <property type="nucleotide sequence ID" value="NZ_QRCT01000051.1"/>
</dbReference>
<dbReference type="InterPro" id="IPR020004">
    <property type="entry name" value="UDP-GlcNAc_Epase"/>
</dbReference>
<accession>A0A371AQM7</accession>
<name>A0A371AQM7_9FIRM</name>
<sequence length="386" mass="43873">MKKKISVLTATRAEYGLLKRVIRNLKKIDDFDVRIVATGMHLSPEFGMTYREIEEDGFELDEKIEILLSSDTETSVSKSMGLAMISFADYFQRLKPDLLLVLGDRFEAMAVCCVASNMRIPIAHLCGGETTEGAIDESIRHSITKMSYLHFTIAEDYRRRVIQLGEAPDRVFNFGSLGVETIQETKLMTKEELENSIQFKLDKPYGVLTFHPVTLEEGQVNQQCKDLLEVCEEQSDMKFIFTKANADTSGRIINQMLEEYVKTHNNAVVFTSLGMLRYLSAVSYSEMVIGNSSSGIVEVPTFQIPTINIGDRQKGRIMAPSVISCEPVKEEMRRAFQKARNKEFRNSLKKMENPYGNGNASERIVEVIETFLKNQTIDLKKKFYDL</sequence>
<dbReference type="SUPFAM" id="SSF53756">
    <property type="entry name" value="UDP-Glycosyltransferase/glycogen phosphorylase"/>
    <property type="match status" value="1"/>
</dbReference>
<protein>
    <submittedName>
        <fullName evidence="2">UDP-N-acetylglucosamine 2-epimerase (Hydrolyzing)</fullName>
        <ecNumber evidence="2">3.2.1.183</ecNumber>
    </submittedName>
</protein>
<dbReference type="Gene3D" id="3.40.50.2000">
    <property type="entry name" value="Glycogen Phosphorylase B"/>
    <property type="match status" value="2"/>
</dbReference>
<keyword evidence="3" id="KW-1185">Reference proteome</keyword>
<dbReference type="GO" id="GO:0004553">
    <property type="term" value="F:hydrolase activity, hydrolyzing O-glycosyl compounds"/>
    <property type="evidence" value="ECO:0007669"/>
    <property type="project" value="InterPro"/>
</dbReference>
<dbReference type="GO" id="GO:0006047">
    <property type="term" value="P:UDP-N-acetylglucosamine metabolic process"/>
    <property type="evidence" value="ECO:0007669"/>
    <property type="project" value="InterPro"/>
</dbReference>
<dbReference type="PANTHER" id="PTHR43174">
    <property type="entry name" value="UDP-N-ACETYLGLUCOSAMINE 2-EPIMERASE"/>
    <property type="match status" value="1"/>
</dbReference>
<dbReference type="EMBL" id="QRCT01000051">
    <property type="protein sequence ID" value="RDU21875.1"/>
    <property type="molecule type" value="Genomic_DNA"/>
</dbReference>
<gene>
    <name evidence="2" type="primary">neuC</name>
    <name evidence="2" type="ORF">DWV06_18000</name>
</gene>
<dbReference type="NCBIfam" id="TIGR03568">
    <property type="entry name" value="NeuC_NnaA"/>
    <property type="match status" value="1"/>
</dbReference>
<dbReference type="EC" id="3.2.1.183" evidence="2"/>
<reference evidence="2 3" key="1">
    <citation type="submission" date="2018-07" db="EMBL/GenBank/DDBJ databases">
        <title>Anaerosacharophilus polymeroproducens gen. nov. sp. nov., an anaerobic bacterium isolated from salt field.</title>
        <authorList>
            <person name="Kim W."/>
            <person name="Yang S.-H."/>
            <person name="Oh J."/>
            <person name="Lee J.-H."/>
            <person name="Kwon K.K."/>
        </authorList>
    </citation>
    <scope>NUCLEOTIDE SEQUENCE [LARGE SCALE GENOMIC DNA]</scope>
    <source>
        <strain evidence="2 3">MCWD5</strain>
    </source>
</reference>
<evidence type="ECO:0000313" key="3">
    <source>
        <dbReference type="Proteomes" id="UP000255036"/>
    </source>
</evidence>
<dbReference type="Proteomes" id="UP000255036">
    <property type="component" value="Unassembled WGS sequence"/>
</dbReference>
<dbReference type="InterPro" id="IPR029767">
    <property type="entry name" value="WecB-like"/>
</dbReference>
<dbReference type="OrthoDB" id="9803238at2"/>
<dbReference type="Pfam" id="PF02350">
    <property type="entry name" value="Epimerase_2"/>
    <property type="match status" value="1"/>
</dbReference>
<keyword evidence="2" id="KW-0378">Hydrolase</keyword>
<proteinExistence type="predicted"/>
<dbReference type="PANTHER" id="PTHR43174:SF3">
    <property type="entry name" value="UDP-N-ACETYLGLUCOSAMINE 2-EPIMERASE"/>
    <property type="match status" value="1"/>
</dbReference>
<dbReference type="InterPro" id="IPR003331">
    <property type="entry name" value="UDP_GlcNAc_Epimerase_2_dom"/>
</dbReference>
<feature type="domain" description="UDP-N-acetylglucosamine 2-epimerase" evidence="1">
    <location>
        <begin position="24"/>
        <end position="369"/>
    </location>
</feature>
<evidence type="ECO:0000259" key="1">
    <source>
        <dbReference type="Pfam" id="PF02350"/>
    </source>
</evidence>
<comment type="caution">
    <text evidence="2">The sequence shown here is derived from an EMBL/GenBank/DDBJ whole genome shotgun (WGS) entry which is preliminary data.</text>
</comment>
<dbReference type="AlphaFoldDB" id="A0A371AQM7"/>
<keyword evidence="2" id="KW-0326">Glycosidase</keyword>
<organism evidence="2 3">
    <name type="scientific">Anaerosacchariphilus polymeriproducens</name>
    <dbReference type="NCBI Taxonomy" id="1812858"/>
    <lineage>
        <taxon>Bacteria</taxon>
        <taxon>Bacillati</taxon>
        <taxon>Bacillota</taxon>
        <taxon>Clostridia</taxon>
        <taxon>Lachnospirales</taxon>
        <taxon>Lachnospiraceae</taxon>
        <taxon>Anaerosacchariphilus</taxon>
    </lineage>
</organism>